<evidence type="ECO:0000313" key="3">
    <source>
        <dbReference type="Proteomes" id="UP000326396"/>
    </source>
</evidence>
<keyword evidence="3" id="KW-1185">Reference proteome</keyword>
<proteinExistence type="predicted"/>
<evidence type="ECO:0000256" key="1">
    <source>
        <dbReference type="SAM" id="Phobius"/>
    </source>
</evidence>
<keyword evidence="1" id="KW-0812">Transmembrane</keyword>
<sequence length="402" mass="44393">MECSEGTLGWEGLGSGLVMSFGTINWLGNMGTPFDGWGLGWFIPVAVHGPVEYLCEPSCNLIVLIHGMTGGTMSCLSWIARSFLFGGLKEIQAGEMAEFASGVKGIALNMDSSSLLITSWLVITLAWSSKKEYQSYQKAHELDYLYTGPEFAIQQNFGEVFRFWAPSLPNPQLLNASNNKLFVEIPVFPQRVNFLHSDNIFLGKNEFDKALENRKWALISLATIMAEKPLDNTKAEDEQHLVTWFHKDLTLEEDLKKAIDQTLDTNEKNCGKHLQSGLAGTSSLDTRGTYLSEVDGRDVCIGCYMECSEGTSTLGWVGLGSGLVMSFGTVNWLGNMGTPFDGWGLGWFIPVAVHGFFEYLCGPPCNLIVPTVDSRDGDRGFALLGLYFGLLIYIFFQAYALH</sequence>
<feature type="transmembrane region" description="Helical" evidence="1">
    <location>
        <begin position="340"/>
        <end position="360"/>
    </location>
</feature>
<evidence type="ECO:0000313" key="2">
    <source>
        <dbReference type="EMBL" id="KAD3337057.1"/>
    </source>
</evidence>
<dbReference type="Proteomes" id="UP000326396">
    <property type="component" value="Linkage Group LG6"/>
</dbReference>
<dbReference type="EMBL" id="SZYD01000016">
    <property type="protein sequence ID" value="KAD3337057.1"/>
    <property type="molecule type" value="Genomic_DNA"/>
</dbReference>
<accession>A0A5N6M9C8</accession>
<comment type="caution">
    <text evidence="2">The sequence shown here is derived from an EMBL/GenBank/DDBJ whole genome shotgun (WGS) entry which is preliminary data.</text>
</comment>
<protein>
    <submittedName>
        <fullName evidence="2">Uncharacterized protein</fullName>
    </submittedName>
</protein>
<reference evidence="2 3" key="1">
    <citation type="submission" date="2019-05" db="EMBL/GenBank/DDBJ databases">
        <title>Mikania micrantha, genome provides insights into the molecular mechanism of rapid growth.</title>
        <authorList>
            <person name="Liu B."/>
        </authorList>
    </citation>
    <scope>NUCLEOTIDE SEQUENCE [LARGE SCALE GENOMIC DNA]</scope>
    <source>
        <strain evidence="2">NLD-2019</strain>
        <tissue evidence="2">Leaf</tissue>
    </source>
</reference>
<organism evidence="2 3">
    <name type="scientific">Mikania micrantha</name>
    <name type="common">bitter vine</name>
    <dbReference type="NCBI Taxonomy" id="192012"/>
    <lineage>
        <taxon>Eukaryota</taxon>
        <taxon>Viridiplantae</taxon>
        <taxon>Streptophyta</taxon>
        <taxon>Embryophyta</taxon>
        <taxon>Tracheophyta</taxon>
        <taxon>Spermatophyta</taxon>
        <taxon>Magnoliopsida</taxon>
        <taxon>eudicotyledons</taxon>
        <taxon>Gunneridae</taxon>
        <taxon>Pentapetalae</taxon>
        <taxon>asterids</taxon>
        <taxon>campanulids</taxon>
        <taxon>Asterales</taxon>
        <taxon>Asteraceae</taxon>
        <taxon>Asteroideae</taxon>
        <taxon>Heliantheae alliance</taxon>
        <taxon>Eupatorieae</taxon>
        <taxon>Mikania</taxon>
    </lineage>
</organism>
<feature type="transmembrane region" description="Helical" evidence="1">
    <location>
        <begin position="380"/>
        <end position="401"/>
    </location>
</feature>
<keyword evidence="1" id="KW-0472">Membrane</keyword>
<keyword evidence="1" id="KW-1133">Transmembrane helix</keyword>
<dbReference type="AlphaFoldDB" id="A0A5N6M9C8"/>
<feature type="transmembrane region" description="Helical" evidence="1">
    <location>
        <begin position="313"/>
        <end position="333"/>
    </location>
</feature>
<name>A0A5N6M9C8_9ASTR</name>
<gene>
    <name evidence="2" type="ORF">E3N88_32577</name>
</gene>